<evidence type="ECO:0000259" key="1">
    <source>
        <dbReference type="SMART" id="SM00065"/>
    </source>
</evidence>
<dbReference type="InterPro" id="IPR029016">
    <property type="entry name" value="GAF-like_dom_sf"/>
</dbReference>
<dbReference type="SUPFAM" id="SSF55781">
    <property type="entry name" value="GAF domain-like"/>
    <property type="match status" value="1"/>
</dbReference>
<name>A0A940MEW1_9ACTN</name>
<accession>A0A940MEW1</accession>
<feature type="domain" description="GAF" evidence="1">
    <location>
        <begin position="15"/>
        <end position="162"/>
    </location>
</feature>
<protein>
    <submittedName>
        <fullName evidence="2">GAF domain-containing protein</fullName>
    </submittedName>
</protein>
<dbReference type="SMART" id="SM00065">
    <property type="entry name" value="GAF"/>
    <property type="match status" value="1"/>
</dbReference>
<dbReference type="InterPro" id="IPR003018">
    <property type="entry name" value="GAF"/>
</dbReference>
<evidence type="ECO:0000313" key="3">
    <source>
        <dbReference type="Proteomes" id="UP000670475"/>
    </source>
</evidence>
<dbReference type="Gene3D" id="3.30.450.40">
    <property type="match status" value="1"/>
</dbReference>
<proteinExistence type="predicted"/>
<dbReference type="EMBL" id="JAGIQL010000050">
    <property type="protein sequence ID" value="MBP0458735.1"/>
    <property type="molecule type" value="Genomic_DNA"/>
</dbReference>
<dbReference type="AlphaFoldDB" id="A0A940MEW1"/>
<dbReference type="RefSeq" id="WP_209340483.1">
    <property type="nucleotide sequence ID" value="NZ_JAGIQL010000050.1"/>
</dbReference>
<organism evidence="2 3">
    <name type="scientific">Streptomyces montanisoli</name>
    <dbReference type="NCBI Taxonomy" id="2798581"/>
    <lineage>
        <taxon>Bacteria</taxon>
        <taxon>Bacillati</taxon>
        <taxon>Actinomycetota</taxon>
        <taxon>Actinomycetes</taxon>
        <taxon>Kitasatosporales</taxon>
        <taxon>Streptomycetaceae</taxon>
        <taxon>Streptomyces</taxon>
    </lineage>
</organism>
<dbReference type="Proteomes" id="UP000670475">
    <property type="component" value="Unassembled WGS sequence"/>
</dbReference>
<keyword evidence="3" id="KW-1185">Reference proteome</keyword>
<comment type="caution">
    <text evidence="2">The sequence shown here is derived from an EMBL/GenBank/DDBJ whole genome shotgun (WGS) entry which is preliminary data.</text>
</comment>
<evidence type="ECO:0000313" key="2">
    <source>
        <dbReference type="EMBL" id="MBP0458735.1"/>
    </source>
</evidence>
<sequence length="206" mass="21481">MSHPDHAAPQRLDPRAHELLQSVVDTARAIFGAAASSIFLYDEEAGELVFQAVSGEGQDFLVGRRFPAGRGIAGWVVSSGEPVIVDDLTHDRSFARDLAESTRYVPTALMAAPLLDSAGVLGVLEVLDPAPQARSDLAELDLLSLFARQSASALRVVSERVPGGPASGREPAGVRAVAELDAAGRAAGLVVVDAVRDLLLAAGTRP</sequence>
<reference evidence="2" key="1">
    <citation type="submission" date="2021-03" db="EMBL/GenBank/DDBJ databases">
        <title>Whole genome sequence of Streptomyces bomunensis MMS17-BM035.</title>
        <authorList>
            <person name="Lee J.H."/>
        </authorList>
    </citation>
    <scope>NUCLEOTIDE SEQUENCE</scope>
    <source>
        <strain evidence="2">MMS17-BM035</strain>
    </source>
</reference>
<gene>
    <name evidence="2" type="ORF">JFN87_14680</name>
</gene>
<dbReference type="Pfam" id="PF01590">
    <property type="entry name" value="GAF"/>
    <property type="match status" value="1"/>
</dbReference>